<name>A0ABM6U680_FUSVA</name>
<reference evidence="3" key="1">
    <citation type="journal article" date="2018" name="MSphere">
        <title>Fusobacterium Genomics Using MinION and Illumina Sequencing Enables Genome Completion and Correction.</title>
        <authorList>
            <person name="Todd S.M."/>
            <person name="Settlage R.E."/>
            <person name="Lahmers K.K."/>
            <person name="Slade D.J."/>
        </authorList>
    </citation>
    <scope>NUCLEOTIDE SEQUENCE [LARGE SCALE GENOMIC DNA]</scope>
    <source>
        <strain evidence="3">ATCC 27725</strain>
    </source>
</reference>
<gene>
    <name evidence="2" type="ORF">C4N18_11925</name>
</gene>
<proteinExistence type="predicted"/>
<dbReference type="InterPro" id="IPR041657">
    <property type="entry name" value="HTH_17"/>
</dbReference>
<keyword evidence="2" id="KW-0238">DNA-binding</keyword>
<dbReference type="GeneID" id="77468704"/>
<keyword evidence="3" id="KW-1185">Reference proteome</keyword>
<evidence type="ECO:0000313" key="3">
    <source>
        <dbReference type="Proteomes" id="UP000241238"/>
    </source>
</evidence>
<organism evidence="2 3">
    <name type="scientific">Fusobacterium varium ATCC 27725</name>
    <dbReference type="NCBI Taxonomy" id="469618"/>
    <lineage>
        <taxon>Bacteria</taxon>
        <taxon>Fusobacteriati</taxon>
        <taxon>Fusobacteriota</taxon>
        <taxon>Fusobacteriia</taxon>
        <taxon>Fusobacteriales</taxon>
        <taxon>Fusobacteriaceae</taxon>
        <taxon>Fusobacterium</taxon>
    </lineage>
</organism>
<sequence length="79" mass="9346">MNREEYIYMKLESLSPLDKALSKEMVKYLGEWATIEEVAKYLKKHKNTIYDKVDGGDLLYRRIGPSILIYTRSIIFLLE</sequence>
<evidence type="ECO:0000313" key="2">
    <source>
        <dbReference type="EMBL" id="AVQ31889.1"/>
    </source>
</evidence>
<dbReference type="Proteomes" id="UP000241238">
    <property type="component" value="Chromosome"/>
</dbReference>
<dbReference type="EMBL" id="CP028103">
    <property type="protein sequence ID" value="AVQ31889.1"/>
    <property type="molecule type" value="Genomic_DNA"/>
</dbReference>
<dbReference type="GO" id="GO:0003677">
    <property type="term" value="F:DNA binding"/>
    <property type="evidence" value="ECO:0007669"/>
    <property type="project" value="UniProtKB-KW"/>
</dbReference>
<dbReference type="RefSeq" id="WP_005948258.1">
    <property type="nucleotide sequence ID" value="NZ_CP028103.1"/>
</dbReference>
<accession>A0ABM6U680</accession>
<protein>
    <submittedName>
        <fullName evidence="2">DNA-binding protein</fullName>
    </submittedName>
</protein>
<feature type="domain" description="Helix-turn-helix" evidence="1">
    <location>
        <begin position="34"/>
        <end position="70"/>
    </location>
</feature>
<dbReference type="Pfam" id="PF12728">
    <property type="entry name" value="HTH_17"/>
    <property type="match status" value="1"/>
</dbReference>
<evidence type="ECO:0000259" key="1">
    <source>
        <dbReference type="Pfam" id="PF12728"/>
    </source>
</evidence>